<keyword evidence="4" id="KW-0378">Hydrolase</keyword>
<dbReference type="InterPro" id="IPR020422">
    <property type="entry name" value="TYR_PHOSPHATASE_DUAL_dom"/>
</dbReference>
<reference evidence="12" key="1">
    <citation type="journal article" date="2013" name="Genetics">
        <title>The draft genome and transcriptome of Panagrellus redivivus are shaped by the harsh demands of a free-living lifestyle.</title>
        <authorList>
            <person name="Srinivasan J."/>
            <person name="Dillman A.R."/>
            <person name="Macchietto M.G."/>
            <person name="Heikkinen L."/>
            <person name="Lakso M."/>
            <person name="Fracchia K.M."/>
            <person name="Antoshechkin I."/>
            <person name="Mortazavi A."/>
            <person name="Wong G."/>
            <person name="Sternberg P.W."/>
        </authorList>
    </citation>
    <scope>NUCLEOTIDE SEQUENCE [LARGE SCALE GENOMIC DNA]</scope>
    <source>
        <strain evidence="12">MT8872</strain>
    </source>
</reference>
<comment type="similarity">
    <text evidence="1">Belongs to the protein-tyrosine phosphatase family.</text>
</comment>
<keyword evidence="7" id="KW-0449">Lipoprotein</keyword>
<evidence type="ECO:0000256" key="9">
    <source>
        <dbReference type="ARBA" id="ARBA00051722"/>
    </source>
</evidence>
<keyword evidence="5" id="KW-0904">Protein phosphatase</keyword>
<dbReference type="AlphaFoldDB" id="A0A7E4W4J0"/>
<evidence type="ECO:0000256" key="8">
    <source>
        <dbReference type="ARBA" id="ARBA00023289"/>
    </source>
</evidence>
<dbReference type="CDD" id="cd14500">
    <property type="entry name" value="PTP-IVa"/>
    <property type="match status" value="1"/>
</dbReference>
<evidence type="ECO:0000256" key="1">
    <source>
        <dbReference type="ARBA" id="ARBA00009580"/>
    </source>
</evidence>
<evidence type="ECO:0000256" key="4">
    <source>
        <dbReference type="ARBA" id="ARBA00022801"/>
    </source>
</evidence>
<evidence type="ECO:0000256" key="7">
    <source>
        <dbReference type="ARBA" id="ARBA00023288"/>
    </source>
</evidence>
<dbReference type="InterPro" id="IPR000387">
    <property type="entry name" value="Tyr_Pase_dom"/>
</dbReference>
<dbReference type="Proteomes" id="UP000492821">
    <property type="component" value="Unassembled WGS sequence"/>
</dbReference>
<evidence type="ECO:0000259" key="11">
    <source>
        <dbReference type="PROSITE" id="PS50056"/>
    </source>
</evidence>
<evidence type="ECO:0000256" key="3">
    <source>
        <dbReference type="ARBA" id="ARBA00022481"/>
    </source>
</evidence>
<protein>
    <recommendedName>
        <fullName evidence="2">protein-tyrosine-phosphatase</fullName>
        <ecNumber evidence="2">3.1.3.48</ecNumber>
    </recommendedName>
</protein>
<dbReference type="InterPro" id="IPR029021">
    <property type="entry name" value="Prot-tyrosine_phosphatase-like"/>
</dbReference>
<comment type="catalytic activity">
    <reaction evidence="9">
        <text>O-phospho-L-tyrosyl-[protein] + H2O = L-tyrosyl-[protein] + phosphate</text>
        <dbReference type="Rhea" id="RHEA:10684"/>
        <dbReference type="Rhea" id="RHEA-COMP:10136"/>
        <dbReference type="Rhea" id="RHEA-COMP:20101"/>
        <dbReference type="ChEBI" id="CHEBI:15377"/>
        <dbReference type="ChEBI" id="CHEBI:43474"/>
        <dbReference type="ChEBI" id="CHEBI:46858"/>
        <dbReference type="ChEBI" id="CHEBI:61978"/>
        <dbReference type="EC" id="3.1.3.48"/>
    </reaction>
</comment>
<dbReference type="Pfam" id="PF00782">
    <property type="entry name" value="DSPc"/>
    <property type="match status" value="1"/>
</dbReference>
<evidence type="ECO:0000313" key="12">
    <source>
        <dbReference type="Proteomes" id="UP000492821"/>
    </source>
</evidence>
<dbReference type="WBParaSite" id="Pan_g6741.t1">
    <property type="protein sequence ID" value="Pan_g6741.t1"/>
    <property type="gene ID" value="Pan_g6741"/>
</dbReference>
<dbReference type="SUPFAM" id="SSF52799">
    <property type="entry name" value="(Phosphotyrosine protein) phosphatases II"/>
    <property type="match status" value="1"/>
</dbReference>
<keyword evidence="8" id="KW-0636">Prenylation</keyword>
<accession>A0A7E4W4J0</accession>
<dbReference type="InterPro" id="IPR003595">
    <property type="entry name" value="Tyr_Pase_cat"/>
</dbReference>
<name>A0A7E4W4J0_PANRE</name>
<evidence type="ECO:0000259" key="10">
    <source>
        <dbReference type="PROSITE" id="PS50054"/>
    </source>
</evidence>
<dbReference type="InterPro" id="IPR016130">
    <property type="entry name" value="Tyr_Pase_AS"/>
</dbReference>
<dbReference type="InterPro" id="IPR000340">
    <property type="entry name" value="Dual-sp_phosphatase_cat-dom"/>
</dbReference>
<sequence>MAAETLHPTPPRYFVPAPCSEIKFGKMRFLITDRPNDMSLDNFVKELEKHNTKAVVRVCEPTYESNLLKEHGIDLKDWQFDDGAPPPRELIEKWIRLVKECFKNAKTDDVVCIAVHCVAGLGRSPLLVAIALLEAGMSCEDAVYLIRSQRRGALNERQLEFLRTYKATGQLRKLRNFSYEDSDKQRKSCNIM</sequence>
<dbReference type="FunFam" id="3.90.190.10:FF:000086">
    <property type="entry name" value="Protein tyrosine phosphatase-like protein"/>
    <property type="match status" value="1"/>
</dbReference>
<reference evidence="13" key="2">
    <citation type="submission" date="2020-10" db="UniProtKB">
        <authorList>
            <consortium name="WormBaseParasite"/>
        </authorList>
    </citation>
    <scope>IDENTIFICATION</scope>
</reference>
<dbReference type="EC" id="3.1.3.48" evidence="2"/>
<dbReference type="SMART" id="SM00404">
    <property type="entry name" value="PTPc_motif"/>
    <property type="match status" value="1"/>
</dbReference>
<dbReference type="PANTHER" id="PTHR23339">
    <property type="entry name" value="TYROSINE SPECIFIC PROTEIN PHOSPHATASE AND DUAL SPECIFICITY PROTEIN PHOSPHATASE"/>
    <property type="match status" value="1"/>
</dbReference>
<dbReference type="PROSITE" id="PS50056">
    <property type="entry name" value="TYR_PHOSPHATASE_2"/>
    <property type="match status" value="1"/>
</dbReference>
<dbReference type="PROSITE" id="PS50054">
    <property type="entry name" value="TYR_PHOSPHATASE_DUAL"/>
    <property type="match status" value="1"/>
</dbReference>
<dbReference type="GO" id="GO:0004725">
    <property type="term" value="F:protein tyrosine phosphatase activity"/>
    <property type="evidence" value="ECO:0007669"/>
    <property type="project" value="UniProtKB-EC"/>
</dbReference>
<feature type="domain" description="Tyrosine-protein phosphatase" evidence="10">
    <location>
        <begin position="18"/>
        <end position="174"/>
    </location>
</feature>
<keyword evidence="12" id="KW-1185">Reference proteome</keyword>
<dbReference type="Gene3D" id="3.90.190.10">
    <property type="entry name" value="Protein tyrosine phosphatase superfamily"/>
    <property type="match status" value="1"/>
</dbReference>
<keyword evidence="6" id="KW-1015">Disulfide bond</keyword>
<dbReference type="InterPro" id="IPR050561">
    <property type="entry name" value="PTP"/>
</dbReference>
<feature type="domain" description="Tyrosine specific protein phosphatases" evidence="11">
    <location>
        <begin position="92"/>
        <end position="161"/>
    </location>
</feature>
<dbReference type="PROSITE" id="PS00383">
    <property type="entry name" value="TYR_PHOSPHATASE_1"/>
    <property type="match status" value="1"/>
</dbReference>
<organism evidence="12 13">
    <name type="scientific">Panagrellus redivivus</name>
    <name type="common">Microworm</name>
    <dbReference type="NCBI Taxonomy" id="6233"/>
    <lineage>
        <taxon>Eukaryota</taxon>
        <taxon>Metazoa</taxon>
        <taxon>Ecdysozoa</taxon>
        <taxon>Nematoda</taxon>
        <taxon>Chromadorea</taxon>
        <taxon>Rhabditida</taxon>
        <taxon>Tylenchina</taxon>
        <taxon>Panagrolaimomorpha</taxon>
        <taxon>Panagrolaimoidea</taxon>
        <taxon>Panagrolaimidae</taxon>
        <taxon>Panagrellus</taxon>
    </lineage>
</organism>
<evidence type="ECO:0000313" key="13">
    <source>
        <dbReference type="WBParaSite" id="Pan_g6741.t1"/>
    </source>
</evidence>
<dbReference type="GO" id="GO:0005737">
    <property type="term" value="C:cytoplasm"/>
    <property type="evidence" value="ECO:0007669"/>
    <property type="project" value="UniProtKB-ARBA"/>
</dbReference>
<evidence type="ECO:0000256" key="5">
    <source>
        <dbReference type="ARBA" id="ARBA00022912"/>
    </source>
</evidence>
<evidence type="ECO:0000256" key="2">
    <source>
        <dbReference type="ARBA" id="ARBA00013064"/>
    </source>
</evidence>
<keyword evidence="3" id="KW-0488">Methylation</keyword>
<evidence type="ECO:0000256" key="6">
    <source>
        <dbReference type="ARBA" id="ARBA00023157"/>
    </source>
</evidence>
<proteinExistence type="inferred from homology"/>